<dbReference type="Pfam" id="PF00665">
    <property type="entry name" value="rve"/>
    <property type="match status" value="1"/>
</dbReference>
<feature type="region of interest" description="Disordered" evidence="1">
    <location>
        <begin position="385"/>
        <end position="409"/>
    </location>
</feature>
<dbReference type="EMBL" id="BKCJ010160808">
    <property type="protein sequence ID" value="GEY21879.1"/>
    <property type="molecule type" value="Genomic_DNA"/>
</dbReference>
<dbReference type="InterPro" id="IPR012337">
    <property type="entry name" value="RNaseH-like_sf"/>
</dbReference>
<dbReference type="PANTHER" id="PTHR42648:SF32">
    <property type="entry name" value="RIBONUCLEASE H-LIKE DOMAIN, GAG-PRE-INTEGRASE DOMAIN PROTEIN-RELATED"/>
    <property type="match status" value="1"/>
</dbReference>
<feature type="compositionally biased region" description="Basic and acidic residues" evidence="1">
    <location>
        <begin position="980"/>
        <end position="998"/>
    </location>
</feature>
<feature type="region of interest" description="Disordered" evidence="1">
    <location>
        <begin position="885"/>
        <end position="907"/>
    </location>
</feature>
<proteinExistence type="predicted"/>
<dbReference type="InterPro" id="IPR036397">
    <property type="entry name" value="RNaseH_sf"/>
</dbReference>
<dbReference type="GO" id="GO:0015074">
    <property type="term" value="P:DNA integration"/>
    <property type="evidence" value="ECO:0007669"/>
    <property type="project" value="InterPro"/>
</dbReference>
<dbReference type="Gene3D" id="3.30.420.10">
    <property type="entry name" value="Ribonuclease H-like superfamily/Ribonuclease H"/>
    <property type="match status" value="1"/>
</dbReference>
<feature type="compositionally biased region" description="Basic and acidic residues" evidence="1">
    <location>
        <begin position="392"/>
        <end position="409"/>
    </location>
</feature>
<dbReference type="AlphaFoldDB" id="A0A699HHT8"/>
<dbReference type="InterPro" id="IPR039537">
    <property type="entry name" value="Retrotran_Ty1/copia-like"/>
</dbReference>
<keyword evidence="2" id="KW-0812">Transmembrane</keyword>
<dbReference type="PROSITE" id="PS50994">
    <property type="entry name" value="INTEGRASE"/>
    <property type="match status" value="1"/>
</dbReference>
<organism evidence="4">
    <name type="scientific">Tanacetum cinerariifolium</name>
    <name type="common">Dalmatian daisy</name>
    <name type="synonym">Chrysanthemum cinerariifolium</name>
    <dbReference type="NCBI Taxonomy" id="118510"/>
    <lineage>
        <taxon>Eukaryota</taxon>
        <taxon>Viridiplantae</taxon>
        <taxon>Streptophyta</taxon>
        <taxon>Embryophyta</taxon>
        <taxon>Tracheophyta</taxon>
        <taxon>Spermatophyta</taxon>
        <taxon>Magnoliopsida</taxon>
        <taxon>eudicotyledons</taxon>
        <taxon>Gunneridae</taxon>
        <taxon>Pentapetalae</taxon>
        <taxon>asterids</taxon>
        <taxon>campanulids</taxon>
        <taxon>Asterales</taxon>
        <taxon>Asteraceae</taxon>
        <taxon>Asteroideae</taxon>
        <taxon>Anthemideae</taxon>
        <taxon>Anthemidinae</taxon>
        <taxon>Tanacetum</taxon>
    </lineage>
</organism>
<keyword evidence="2" id="KW-1133">Transmembrane helix</keyword>
<dbReference type="SUPFAM" id="SSF53098">
    <property type="entry name" value="Ribonuclease H-like"/>
    <property type="match status" value="1"/>
</dbReference>
<feature type="non-terminal residue" evidence="4">
    <location>
        <position position="1"/>
    </location>
</feature>
<evidence type="ECO:0000313" key="4">
    <source>
        <dbReference type="EMBL" id="GEY21879.1"/>
    </source>
</evidence>
<gene>
    <name evidence="4" type="ORF">Tci_393853</name>
</gene>
<feature type="transmembrane region" description="Helical" evidence="2">
    <location>
        <begin position="303"/>
        <end position="325"/>
    </location>
</feature>
<feature type="region of interest" description="Disordered" evidence="1">
    <location>
        <begin position="980"/>
        <end position="1035"/>
    </location>
</feature>
<evidence type="ECO:0000256" key="1">
    <source>
        <dbReference type="SAM" id="MobiDB-lite"/>
    </source>
</evidence>
<comment type="caution">
    <text evidence="4">The sequence shown here is derived from an EMBL/GenBank/DDBJ whole genome shotgun (WGS) entry which is preliminary data.</text>
</comment>
<dbReference type="GO" id="GO:0003676">
    <property type="term" value="F:nucleic acid binding"/>
    <property type="evidence" value="ECO:0007669"/>
    <property type="project" value="InterPro"/>
</dbReference>
<dbReference type="PANTHER" id="PTHR42648">
    <property type="entry name" value="TRANSPOSASE, PUTATIVE-RELATED"/>
    <property type="match status" value="1"/>
</dbReference>
<keyword evidence="2" id="KW-0472">Membrane</keyword>
<dbReference type="InterPro" id="IPR001584">
    <property type="entry name" value="Integrase_cat-core"/>
</dbReference>
<sequence>GRRKEKISSKEVVFTKADESLSLLTPEITSESESESDSSTEKLLITLMEEVKGLKKQIEIPSGTPLSSSQPSKHATVKKTLSKLKAQSSLKPLPKKAHMILKPFKECKYCRFNDHHSNHYSGYSRHMTWIKQYLHRYLKESGPKLVFGDDSSGDTEGYGSLVRKGSIIEHHSKQRDHFPSTSPYISSTWICLDLSNHNKYTFVIVDEYSRYTWVFYLKKKSDVADCIMSFIKRMENLNEVRVKELRSDNGKEFKNHKLEEFYDEKGISQNFSSLCTPEQNGVTERRNKTLIEAARTMLNKEDLLISDISICLGVLIIFTITWTILESLMKKLMMDSFLDTLQWLKPSGCSTSKDKKCKKHYMLLSVKMMKQFLNPAQKVFVTSEDPPEFTEADDHPTLNEPDKTESADHFESVKPQNNVIIKPIKPKNIIEALEEEGWIIAMQEELNQFERNNVWTLDVYVQQPPGFESSEFPNHVCHDELGVSINETLFRGMIGSLMYLKASRLDIQFFTCLYARYQANPKESHLVVVKRIFRYLKGTLNLGLWYPKGSGFDLKAYFNSDYTGCNLDRKSTLRGCQILRGKLVKFRCEEGIIAFNNAIALLEHPNELYRPMLSFLSNCRINKALTLQPSAMYVEYVKEFWCTAEVEKETNTITFLLSWWDKPMSFTQDEFISAIGLLTCKNAIPLPPKETIRARLATFGLFDNDKPTLSSIVLVNSSPLKMKYFTPIWKLFMQYIVKCLGGMHGSHDQMKLNHQTISYCLIWGLEIDIGAIIFSDMIHKLEDGKKNMESNICYTRFLSLIFEKFLKVNYISNDLTLVKHHTITAALFQKPLAYEVALTVHMLKVAKLFQEPEQSLIPLVRRGVNIDDTTDKSLFKASVQPVTQPKAPTNLKTKKKRISPSSKPKSPYKVRVILPKKQVTETQHAEVTVATANITKSLVASELVEEQVLDKNIVKEDDVGVYSMEEPTFEQDEVDKIKEAAQEKPENDNVKDITPKDDEERDASDSNLRFMPSDDLATLTDFETPDSDDETSISVTKEHSADNLNVTSDGDVALPYASAGVSALSDPFGRLQKELTTIYSKVDQMESQFTKRVSDELKSYVPFLAANTLKEQLHGILSEALKNNLAQLIQDSIKSYVSESIVKELPHVVEVFKKANAEGKKREKSNQKTPKDTENLRAKFQWVINQSKKLGLPPPPTLATFGMIDEDKKRKRTDYRRGEEELHLATTAHLIRLHKSIQRGTLEAAEMFRKLELTIEAMDYAAQARDIRKDNLDGLGQHM</sequence>
<reference evidence="4" key="1">
    <citation type="journal article" date="2019" name="Sci. Rep.">
        <title>Draft genome of Tanacetum cinerariifolium, the natural source of mosquito coil.</title>
        <authorList>
            <person name="Yamashiro T."/>
            <person name="Shiraishi A."/>
            <person name="Satake H."/>
            <person name="Nakayama K."/>
        </authorList>
    </citation>
    <scope>NUCLEOTIDE SEQUENCE</scope>
</reference>
<evidence type="ECO:0000259" key="3">
    <source>
        <dbReference type="PROSITE" id="PS50994"/>
    </source>
</evidence>
<name>A0A699HHT8_TANCI</name>
<accession>A0A699HHT8</accession>
<feature type="domain" description="Integrase catalytic" evidence="3">
    <location>
        <begin position="179"/>
        <end position="354"/>
    </location>
</feature>
<protein>
    <submittedName>
        <fullName evidence="4">Uncharacterized mitochondrial protein AtMg00810-like</fullName>
    </submittedName>
</protein>
<evidence type="ECO:0000256" key="2">
    <source>
        <dbReference type="SAM" id="Phobius"/>
    </source>
</evidence>